<gene>
    <name evidence="10" type="primary">LOC111088052</name>
</gene>
<feature type="domain" description="VWFD" evidence="8">
    <location>
        <begin position="522"/>
        <end position="703"/>
    </location>
</feature>
<dbReference type="Proteomes" id="UP000694941">
    <property type="component" value="Unplaced"/>
</dbReference>
<dbReference type="SMART" id="SM00215">
    <property type="entry name" value="VWC_out"/>
    <property type="match status" value="1"/>
</dbReference>
<feature type="domain" description="VWFD" evidence="8">
    <location>
        <begin position="159"/>
        <end position="334"/>
    </location>
</feature>
<dbReference type="PROSITE" id="PS51233">
    <property type="entry name" value="VWFD"/>
    <property type="match status" value="3"/>
</dbReference>
<dbReference type="RefSeq" id="XP_022252613.1">
    <property type="nucleotide sequence ID" value="XM_022396905.1"/>
</dbReference>
<dbReference type="Pfam" id="PF00094">
    <property type="entry name" value="VWD"/>
    <property type="match status" value="3"/>
</dbReference>
<keyword evidence="2 4" id="KW-1015">Disulfide bond</keyword>
<name>A0ABM1T9Q7_LIMPO</name>
<comment type="caution">
    <text evidence="4">Lacks conserved residue(s) required for the propagation of feature annotation.</text>
</comment>
<dbReference type="SUPFAM" id="SSF57196">
    <property type="entry name" value="EGF/Laminin"/>
    <property type="match status" value="1"/>
</dbReference>
<dbReference type="PROSITE" id="PS00022">
    <property type="entry name" value="EGF_1"/>
    <property type="match status" value="1"/>
</dbReference>
<dbReference type="Pfam" id="PF01826">
    <property type="entry name" value="TIL"/>
    <property type="match status" value="3"/>
</dbReference>
<evidence type="ECO:0000256" key="1">
    <source>
        <dbReference type="ARBA" id="ARBA00022737"/>
    </source>
</evidence>
<dbReference type="Gene3D" id="2.10.25.10">
    <property type="entry name" value="Laminin"/>
    <property type="match status" value="4"/>
</dbReference>
<dbReference type="InterPro" id="IPR001846">
    <property type="entry name" value="VWF_type-D"/>
</dbReference>
<dbReference type="InterPro" id="IPR050780">
    <property type="entry name" value="Mucin_vWF_Thrombospondin_sf"/>
</dbReference>
<evidence type="ECO:0000259" key="6">
    <source>
        <dbReference type="PROSITE" id="PS50026"/>
    </source>
</evidence>
<evidence type="ECO:0000256" key="5">
    <source>
        <dbReference type="PROSITE-ProRule" id="PRU00302"/>
    </source>
</evidence>
<keyword evidence="4" id="KW-0245">EGF-like domain</keyword>
<keyword evidence="1" id="KW-0677">Repeat</keyword>
<organism evidence="9 10">
    <name type="scientific">Limulus polyphemus</name>
    <name type="common">Atlantic horseshoe crab</name>
    <dbReference type="NCBI Taxonomy" id="6850"/>
    <lineage>
        <taxon>Eukaryota</taxon>
        <taxon>Metazoa</taxon>
        <taxon>Ecdysozoa</taxon>
        <taxon>Arthropoda</taxon>
        <taxon>Chelicerata</taxon>
        <taxon>Merostomata</taxon>
        <taxon>Xiphosura</taxon>
        <taxon>Limulidae</taxon>
        <taxon>Limulus</taxon>
    </lineage>
</organism>
<evidence type="ECO:0000256" key="4">
    <source>
        <dbReference type="PROSITE-ProRule" id="PRU00076"/>
    </source>
</evidence>
<evidence type="ECO:0000256" key="3">
    <source>
        <dbReference type="ARBA" id="ARBA00023180"/>
    </source>
</evidence>
<dbReference type="GeneID" id="111088052"/>
<dbReference type="SUPFAM" id="SSF57603">
    <property type="entry name" value="FnI-like domain"/>
    <property type="match status" value="1"/>
</dbReference>
<dbReference type="SUPFAM" id="SSF57567">
    <property type="entry name" value="Serine protease inhibitors"/>
    <property type="match status" value="3"/>
</dbReference>
<reference evidence="10" key="1">
    <citation type="submission" date="2025-08" db="UniProtKB">
        <authorList>
            <consortium name="RefSeq"/>
        </authorList>
    </citation>
    <scope>IDENTIFICATION</scope>
    <source>
        <tissue evidence="10">Muscle</tissue>
    </source>
</reference>
<feature type="disulfide bond" evidence="4">
    <location>
        <begin position="37"/>
        <end position="47"/>
    </location>
</feature>
<dbReference type="InterPro" id="IPR000436">
    <property type="entry name" value="Sushi_SCR_CCP_dom"/>
</dbReference>
<dbReference type="InterPro" id="IPR002919">
    <property type="entry name" value="TIL_dom"/>
</dbReference>
<dbReference type="SMART" id="SM00181">
    <property type="entry name" value="EGF"/>
    <property type="match status" value="4"/>
</dbReference>
<dbReference type="SMART" id="SM00832">
    <property type="entry name" value="C8"/>
    <property type="match status" value="2"/>
</dbReference>
<feature type="domain" description="Sushi" evidence="7">
    <location>
        <begin position="69"/>
        <end position="130"/>
    </location>
</feature>
<dbReference type="PANTHER" id="PTHR11339">
    <property type="entry name" value="EXTRACELLULAR MATRIX GLYCOPROTEIN RELATED"/>
    <property type="match status" value="1"/>
</dbReference>
<protein>
    <submittedName>
        <fullName evidence="10">von Willebrand factor-like</fullName>
    </submittedName>
</protein>
<dbReference type="Pfam" id="PF08742">
    <property type="entry name" value="C8"/>
    <property type="match status" value="2"/>
</dbReference>
<feature type="domain" description="EGF-like" evidence="6">
    <location>
        <begin position="34"/>
        <end position="65"/>
    </location>
</feature>
<feature type="disulfide bond" evidence="4">
    <location>
        <begin position="55"/>
        <end position="64"/>
    </location>
</feature>
<dbReference type="PROSITE" id="PS50923">
    <property type="entry name" value="SUSHI"/>
    <property type="match status" value="1"/>
</dbReference>
<dbReference type="PANTHER" id="PTHR11339:SF386">
    <property type="entry name" value="HEMOLECTIN, ISOFORM A"/>
    <property type="match status" value="1"/>
</dbReference>
<dbReference type="InterPro" id="IPR036084">
    <property type="entry name" value="Ser_inhib-like_sf"/>
</dbReference>
<dbReference type="CDD" id="cd19941">
    <property type="entry name" value="TIL"/>
    <property type="match status" value="3"/>
</dbReference>
<feature type="domain" description="VWFD" evidence="8">
    <location>
        <begin position="933"/>
        <end position="1119"/>
    </location>
</feature>
<dbReference type="InterPro" id="IPR000742">
    <property type="entry name" value="EGF"/>
</dbReference>
<evidence type="ECO:0000313" key="10">
    <source>
        <dbReference type="RefSeq" id="XP_022252613.1"/>
    </source>
</evidence>
<dbReference type="SMART" id="SM00216">
    <property type="entry name" value="VWD"/>
    <property type="match status" value="3"/>
</dbReference>
<dbReference type="InterPro" id="IPR014853">
    <property type="entry name" value="VWF/SSPO/ZAN-like_Cys-rich_dom"/>
</dbReference>
<feature type="disulfide bond" evidence="5">
    <location>
        <begin position="71"/>
        <end position="114"/>
    </location>
</feature>
<dbReference type="Pfam" id="PF23244">
    <property type="entry name" value="VWF"/>
    <property type="match status" value="1"/>
</dbReference>
<evidence type="ECO:0000259" key="8">
    <source>
        <dbReference type="PROSITE" id="PS51233"/>
    </source>
</evidence>
<keyword evidence="5" id="KW-0768">Sushi</keyword>
<keyword evidence="9" id="KW-1185">Reference proteome</keyword>
<dbReference type="InterPro" id="IPR001007">
    <property type="entry name" value="VWF_dom"/>
</dbReference>
<keyword evidence="3" id="KW-0325">Glycoprotein</keyword>
<sequence>MKGFEFPGKVAEMKRTCNSFDGSWRPITEFPDCEAICDPPCMNGGKCAGNNHCICPPNFRGPSCKYDTSICNPSDSLKFIGSWQCNHTQQETKCSLNCAQGTEFESQPADIYTCSVEGTWNPATAPKCIPVNVIHPTGSPYFPAEKIKTIGVDDQKHSGVCATWGQFHYRTFDGSMYSFQGPCAYVLAKDSRDNTFSIHIKNDPSCVSSRICHRLIVIYLGGEKYKLMYSQKKATVYHGTEEISVPSTSGGLLLEKIAGYLVIKSSLGFSLKWNGEDTVLLSLASSLKNKTSGLCGRFDGSKENDFELVNGQAGGSVSAFANSWKMNDLGENCPDSVSQEHTCTYKTPEEKKVAEKALKTCQVLWDSKFSVCHHIVNPIPYIEACRMDYCACLVSREECVCNSLAEYFRECVRLGGKIPEGWRSTKLCPLKCPSDMVYLDCGSSCPKMCSSVKYDCEDEHCVDGCHCPEGTVLLRDRCVKQDNCPCLHGGKYYEPGEKVEQECNSCECRAGEWICTKQKCEARCASTGDPHYTTFDGNSYDFLGTCSYYLVYHDKFSIVQENAPCQTAKIVGKKNTPFSNFGSCTKSVTITIGKSVLTLKQDFQVSLNDHDIRIFPHTAPGLHIFMASSLFMKVELATGMSLLWDGKNRVYIDAPSSHFNKVKGLCGTFNHNQKDDFLTLEGDIEADVNTFAKKWTLGVCKEQIPADEAKRPCDTYPQKNEEAQKFCLKLKSNYFRAGHDVVDPEPFYKKCLFDMCSCESKPEDCLCPAFADYGAECAKKGVLIKWRDNIKECSLKCTGGQTYQECADPCQRSCLTIASNVKCLKKCVEGCACPPGTTLNNDEMCIPVSECQCVFEGKEYLPNSKRLDGSDVCLCENAVWSCRAASLKELVSVTNPDDLMQRDPEYCGKQPNMEYTNCVPVCPPTCQNKLVEQECATRICKPGCICKPGFVLDMDTKQCVKIAQCGCHHGNKRFVEGETIQMECNTWANMYSIVSTTSIYNVPPVTNIIVLLILHEGGEEKVTLTKNKPVPKTAYGSSFIIREVGLFVAVYTKHGVTVQWDKGTRVYIRVETKWKGRLKGLCGNFDDDQSNDFRTPAGGPSEARPIVFGNSWKVHESCPYPRDIKDTCLLHPHRRTWALNKCGVLKSDVFKPCHSEVSLDPYYER</sequence>
<evidence type="ECO:0000259" key="7">
    <source>
        <dbReference type="PROSITE" id="PS50923"/>
    </source>
</evidence>
<proteinExistence type="predicted"/>
<accession>A0ABM1T9Q7</accession>
<evidence type="ECO:0000313" key="9">
    <source>
        <dbReference type="Proteomes" id="UP000694941"/>
    </source>
</evidence>
<dbReference type="PROSITE" id="PS50026">
    <property type="entry name" value="EGF_3"/>
    <property type="match status" value="1"/>
</dbReference>
<evidence type="ECO:0000256" key="2">
    <source>
        <dbReference type="ARBA" id="ARBA00023157"/>
    </source>
</evidence>